<feature type="region of interest" description="Disordered" evidence="10">
    <location>
        <begin position="781"/>
        <end position="800"/>
    </location>
</feature>
<dbReference type="Gene3D" id="3.40.50.300">
    <property type="entry name" value="P-loop containing nucleotide triphosphate hydrolases"/>
    <property type="match status" value="2"/>
</dbReference>
<dbReference type="FunFam" id="3.40.50.300:FF:000610">
    <property type="entry name" value="Multidrug resistance-associated ABC transporter"/>
    <property type="match status" value="1"/>
</dbReference>
<dbReference type="CDD" id="cd03244">
    <property type="entry name" value="ABCC_MRP_domain2"/>
    <property type="match status" value="1"/>
</dbReference>
<keyword evidence="14" id="KW-0378">Hydrolase</keyword>
<feature type="transmembrane region" description="Helical" evidence="11">
    <location>
        <begin position="21"/>
        <end position="41"/>
    </location>
</feature>
<accession>A0A317X3M1</accession>
<comment type="subcellular location">
    <subcellularLocation>
        <location evidence="1">Membrane</location>
        <topology evidence="1">Multi-pass membrane protein</topology>
    </subcellularLocation>
</comment>
<evidence type="ECO:0000259" key="13">
    <source>
        <dbReference type="PROSITE" id="PS50929"/>
    </source>
</evidence>
<feature type="domain" description="ABC transporter" evidence="12">
    <location>
        <begin position="1158"/>
        <end position="1393"/>
    </location>
</feature>
<dbReference type="PROSITE" id="PS50893">
    <property type="entry name" value="ABC_TRANSPORTER_2"/>
    <property type="match status" value="2"/>
</dbReference>
<keyword evidence="9 11" id="KW-0472">Membrane</keyword>
<dbReference type="InterPro" id="IPR027417">
    <property type="entry name" value="P-loop_NTPase"/>
</dbReference>
<feature type="transmembrane region" description="Helical" evidence="11">
    <location>
        <begin position="118"/>
        <end position="141"/>
    </location>
</feature>
<keyword evidence="5" id="KW-0677">Repeat</keyword>
<reference evidence="14 15" key="1">
    <citation type="submission" date="2016-12" db="EMBL/GenBank/DDBJ databases">
        <title>The genomes of Aspergillus section Nigri reveals drivers in fungal speciation.</title>
        <authorList>
            <consortium name="DOE Joint Genome Institute"/>
            <person name="Vesth T.C."/>
            <person name="Nybo J."/>
            <person name="Theobald S."/>
            <person name="Brandl J."/>
            <person name="Frisvad J.C."/>
            <person name="Nielsen K.F."/>
            <person name="Lyhne E.K."/>
            <person name="Kogle M.E."/>
            <person name="Kuo A."/>
            <person name="Riley R."/>
            <person name="Clum A."/>
            <person name="Nolan M."/>
            <person name="Lipzen A."/>
            <person name="Salamov A."/>
            <person name="Henrissat B."/>
            <person name="Wiebenga A."/>
            <person name="De Vries R.P."/>
            <person name="Grigoriev I.V."/>
            <person name="Mortensen U.H."/>
            <person name="Andersen M.R."/>
            <person name="Baker S.E."/>
        </authorList>
    </citation>
    <scope>NUCLEOTIDE SEQUENCE [LARGE SCALE GENOMIC DNA]</scope>
    <source>
        <strain evidence="14 15">CBS 115572</strain>
    </source>
</reference>
<evidence type="ECO:0000256" key="8">
    <source>
        <dbReference type="ARBA" id="ARBA00022989"/>
    </source>
</evidence>
<evidence type="ECO:0000313" key="14">
    <source>
        <dbReference type="EMBL" id="PWY93234.1"/>
    </source>
</evidence>
<keyword evidence="8 11" id="KW-1133">Transmembrane helix</keyword>
<dbReference type="SUPFAM" id="SSF90123">
    <property type="entry name" value="ABC transporter transmembrane region"/>
    <property type="match status" value="2"/>
</dbReference>
<feature type="domain" description="ABC transmembrane type-1" evidence="13">
    <location>
        <begin position="230"/>
        <end position="510"/>
    </location>
</feature>
<evidence type="ECO:0000256" key="11">
    <source>
        <dbReference type="SAM" id="Phobius"/>
    </source>
</evidence>
<dbReference type="InterPro" id="IPR050173">
    <property type="entry name" value="ABC_transporter_C-like"/>
</dbReference>
<comment type="similarity">
    <text evidence="2">Belongs to the ABC transporter superfamily. ABCC family. Conjugate transporter (TC 3.A.1.208) subfamily.</text>
</comment>
<feature type="transmembrane region" description="Helical" evidence="11">
    <location>
        <begin position="1064"/>
        <end position="1087"/>
    </location>
</feature>
<evidence type="ECO:0000256" key="3">
    <source>
        <dbReference type="ARBA" id="ARBA00022448"/>
    </source>
</evidence>
<dbReference type="RefSeq" id="XP_025469995.1">
    <property type="nucleotide sequence ID" value="XM_025609804.1"/>
</dbReference>
<dbReference type="GO" id="GO:0005737">
    <property type="term" value="C:cytoplasm"/>
    <property type="evidence" value="ECO:0007669"/>
    <property type="project" value="UniProtKB-ARBA"/>
</dbReference>
<dbReference type="InterPro" id="IPR036640">
    <property type="entry name" value="ABC1_TM_sf"/>
</dbReference>
<feature type="transmembrane region" description="Helical" evidence="11">
    <location>
        <begin position="964"/>
        <end position="993"/>
    </location>
</feature>
<evidence type="ECO:0000313" key="15">
    <source>
        <dbReference type="Proteomes" id="UP000246702"/>
    </source>
</evidence>
<dbReference type="Pfam" id="PF00664">
    <property type="entry name" value="ABC_membrane"/>
    <property type="match status" value="2"/>
</dbReference>
<protein>
    <submittedName>
        <fullName evidence="14">P-loop containing nucleoside triphosphate hydrolase protein</fullName>
    </submittedName>
</protein>
<dbReference type="InterPro" id="IPR017871">
    <property type="entry name" value="ABC_transporter-like_CS"/>
</dbReference>
<dbReference type="GO" id="GO:0005524">
    <property type="term" value="F:ATP binding"/>
    <property type="evidence" value="ECO:0007669"/>
    <property type="project" value="UniProtKB-KW"/>
</dbReference>
<dbReference type="SMART" id="SM00382">
    <property type="entry name" value="AAA"/>
    <property type="match status" value="2"/>
</dbReference>
<dbReference type="PANTHER" id="PTHR24223:SF456">
    <property type="entry name" value="MULTIDRUG RESISTANCE-ASSOCIATED PROTEIN LETHAL(2)03659"/>
    <property type="match status" value="1"/>
</dbReference>
<feature type="transmembrane region" description="Helical" evidence="11">
    <location>
        <begin position="1093"/>
        <end position="1114"/>
    </location>
</feature>
<dbReference type="STRING" id="1450535.A0A317X3M1"/>
<feature type="transmembrane region" description="Helical" evidence="11">
    <location>
        <begin position="819"/>
        <end position="838"/>
    </location>
</feature>
<evidence type="ECO:0000256" key="7">
    <source>
        <dbReference type="ARBA" id="ARBA00022840"/>
    </source>
</evidence>
<dbReference type="SUPFAM" id="SSF52540">
    <property type="entry name" value="P-loop containing nucleoside triphosphate hydrolases"/>
    <property type="match status" value="2"/>
</dbReference>
<proteinExistence type="inferred from homology"/>
<sequence length="1405" mass="156098">MYSDEDGSASRQSQAAYNIRIRLLVSATSVLSWLGLAAAVANGEYSPGNLQFSLSSNQLSPLGWSKYLWLLLPLHSLSIHWTESPPSVYSAGLRGSLLAILTLSLLCFPRAPTDDRPFFALSQVPLQVYAAVSLAIVQLLYPRRPDLFTPDGKPVDLENSSSAFHKYSMHWCANALSLAGNHVGLDQLPALDYRSRSKSQPLLLIMPSRTSLWNRIATDRFAGFVKQWTLMFVRSFVTFGSPYCVMQLLKSLEDNRGSTYDAWMWLIGIGISSLCQTLIHYHLLWIQWSEMAIPVRAQLIMAMFVKALRVKDSKDPKTSKAASEKPEAINLISSDTANFCKFTAVNHYIPALLSKFLFAALFLLRLLGWQSTLAAMVVTAISVPVHTFVIKKERVAQKNLAAARDKKTKAINEAMHALRQIKFSALEAQWEERLETFRQEEIKQLRRSFFARNVRSVWSVASPFIVAASSICTYAYTKRSISPSVIFPMIELLPYLQGTLGFLPVVFHDYFGARANGRRMEDYLRRPEQQRVLEPSPSGHVSFQNASVSWPSDELDGEIKQEKETVLQHRFSLYNINLEFPVGELSIIHGKTGSGKSLLLASILGEIDLSGGRIKAPSMADEQPVAFVSQTPWLQNATIKENILFGSPMDTERYEKVLRACALYPDLAALAKGDETQIGLRGVKLSGGQRARLSFARAIYSSAKTLILDDIFSALDSHVSREIFNALTGELSQGRTRILATHRVSLCLSKSKYIVHIQDNTIRYAGNTDSIEENWDVVEPEAPTEAGPPVQERPKETSRTKTTTKALDARTDLKVYKSYFTVAGGLGFTTLYVLGLVIKQLLSSLTTWTLGRINSVRQKTVIQPENASPHIAHVEGGLQQYLYLYLLISLLAVFLQFLFNLHTYAGSLRASKSLSREVTSRVLRMPLLWLDNTPIGEILRRFTVDAKHVDDQVLGTMSDFADNFVQMTVIACIGLYTSMYTSFLTVALLYWCAVVSKRYIKARTTVKRADAEPTADILEHFTSSAAGVMTIRAFGATDQLAEQMHQRLDNLSTARRHFFIFNRWLGLQMSLVGVLFSTGTGIILMSSRSVIDASLIGFSLSFSMGFSQAVFQAINNFGMLETFMNAAGNVIAYSEMETERQGGQEVPDSWPSKGTVEVKSLSVSYSTDLPLVLKKVSFSVEGTTRVGIVGRTGAGKSSLTLALLRLIEPQAGSIIVDGIDIATIKLQILRSRIAFIPQDPVLFSGTVRSNLDYFHQIPEATLKDSLKRVKLLAESPEDESTGLFTLDTPISAGGANMSQGQRQLLCLARILIKDPKIIILDEATSAVDHKTDLWIQETIRNQFSGTLIVVAHRLRTISSFDKILVMSEGEIVEMGTPAALLKNEGLFYDLVQSSEDRMFLMDTIG</sequence>
<evidence type="ECO:0000256" key="9">
    <source>
        <dbReference type="ARBA" id="ARBA00023136"/>
    </source>
</evidence>
<organism evidence="14 15">
    <name type="scientific">Aspergillus sclerotioniger CBS 115572</name>
    <dbReference type="NCBI Taxonomy" id="1450535"/>
    <lineage>
        <taxon>Eukaryota</taxon>
        <taxon>Fungi</taxon>
        <taxon>Dikarya</taxon>
        <taxon>Ascomycota</taxon>
        <taxon>Pezizomycotina</taxon>
        <taxon>Eurotiomycetes</taxon>
        <taxon>Eurotiomycetidae</taxon>
        <taxon>Eurotiales</taxon>
        <taxon>Aspergillaceae</taxon>
        <taxon>Aspergillus</taxon>
        <taxon>Aspergillus subgen. Circumdati</taxon>
    </lineage>
</organism>
<dbReference type="GO" id="GO:0140359">
    <property type="term" value="F:ABC-type transporter activity"/>
    <property type="evidence" value="ECO:0007669"/>
    <property type="project" value="InterPro"/>
</dbReference>
<name>A0A317X3M1_9EURO</name>
<dbReference type="PROSITE" id="PS50929">
    <property type="entry name" value="ABC_TM1F"/>
    <property type="match status" value="2"/>
</dbReference>
<dbReference type="InterPro" id="IPR011527">
    <property type="entry name" value="ABC1_TM_dom"/>
</dbReference>
<feature type="transmembrane region" description="Helical" evidence="11">
    <location>
        <begin position="348"/>
        <end position="367"/>
    </location>
</feature>
<gene>
    <name evidence="14" type="ORF">BO94DRAFT_512270</name>
</gene>
<keyword evidence="15" id="KW-1185">Reference proteome</keyword>
<evidence type="ECO:0000256" key="1">
    <source>
        <dbReference type="ARBA" id="ARBA00004141"/>
    </source>
</evidence>
<dbReference type="Proteomes" id="UP000246702">
    <property type="component" value="Unassembled WGS sequence"/>
</dbReference>
<dbReference type="EMBL" id="MSFK01000007">
    <property type="protein sequence ID" value="PWY93234.1"/>
    <property type="molecule type" value="Genomic_DNA"/>
</dbReference>
<feature type="transmembrane region" description="Helical" evidence="11">
    <location>
        <begin position="456"/>
        <end position="477"/>
    </location>
</feature>
<comment type="caution">
    <text evidence="14">The sequence shown here is derived from an EMBL/GenBank/DDBJ whole genome shotgun (WGS) entry which is preliminary data.</text>
</comment>
<dbReference type="FunFam" id="1.20.1560.10:FF:000013">
    <property type="entry name" value="ABC transporter C family member 2"/>
    <property type="match status" value="1"/>
</dbReference>
<feature type="transmembrane region" description="Helical" evidence="11">
    <location>
        <begin position="882"/>
        <end position="901"/>
    </location>
</feature>
<feature type="transmembrane region" description="Helical" evidence="11">
    <location>
        <begin position="228"/>
        <end position="250"/>
    </location>
</feature>
<dbReference type="PANTHER" id="PTHR24223">
    <property type="entry name" value="ATP-BINDING CASSETTE SUB-FAMILY C"/>
    <property type="match status" value="1"/>
</dbReference>
<feature type="domain" description="ABC transmembrane type-1" evidence="13">
    <location>
        <begin position="822"/>
        <end position="1122"/>
    </location>
</feature>
<feature type="transmembrane region" description="Helical" evidence="11">
    <location>
        <begin position="262"/>
        <end position="286"/>
    </location>
</feature>
<evidence type="ECO:0000256" key="4">
    <source>
        <dbReference type="ARBA" id="ARBA00022692"/>
    </source>
</evidence>
<keyword evidence="3" id="KW-0813">Transport</keyword>
<evidence type="ECO:0000256" key="10">
    <source>
        <dbReference type="SAM" id="MobiDB-lite"/>
    </source>
</evidence>
<dbReference type="InterPro" id="IPR003439">
    <property type="entry name" value="ABC_transporter-like_ATP-bd"/>
</dbReference>
<keyword evidence="4 11" id="KW-0812">Transmembrane</keyword>
<keyword evidence="6" id="KW-0547">Nucleotide-binding</keyword>
<feature type="transmembrane region" description="Helical" evidence="11">
    <location>
        <begin position="373"/>
        <end position="390"/>
    </location>
</feature>
<dbReference type="GO" id="GO:0016020">
    <property type="term" value="C:membrane"/>
    <property type="evidence" value="ECO:0007669"/>
    <property type="project" value="UniProtKB-SubCell"/>
</dbReference>
<dbReference type="CDD" id="cd18604">
    <property type="entry name" value="ABC_6TM_VMR1_D2_like"/>
    <property type="match status" value="1"/>
</dbReference>
<evidence type="ECO:0000256" key="5">
    <source>
        <dbReference type="ARBA" id="ARBA00022737"/>
    </source>
</evidence>
<feature type="domain" description="ABC transporter" evidence="12">
    <location>
        <begin position="541"/>
        <end position="784"/>
    </location>
</feature>
<dbReference type="Gene3D" id="1.20.1560.10">
    <property type="entry name" value="ABC transporter type 1, transmembrane domain"/>
    <property type="match status" value="2"/>
</dbReference>
<dbReference type="Pfam" id="PF00005">
    <property type="entry name" value="ABC_tran"/>
    <property type="match status" value="2"/>
</dbReference>
<evidence type="ECO:0000256" key="2">
    <source>
        <dbReference type="ARBA" id="ARBA00009726"/>
    </source>
</evidence>
<dbReference type="GO" id="GO:0016887">
    <property type="term" value="F:ATP hydrolysis activity"/>
    <property type="evidence" value="ECO:0007669"/>
    <property type="project" value="InterPro"/>
</dbReference>
<dbReference type="CDD" id="cd18596">
    <property type="entry name" value="ABC_6TM_VMR1_D1_like"/>
    <property type="match status" value="1"/>
</dbReference>
<dbReference type="CDD" id="cd03250">
    <property type="entry name" value="ABCC_MRP_domain1"/>
    <property type="match status" value="1"/>
</dbReference>
<evidence type="ECO:0000256" key="6">
    <source>
        <dbReference type="ARBA" id="ARBA00022741"/>
    </source>
</evidence>
<evidence type="ECO:0000259" key="12">
    <source>
        <dbReference type="PROSITE" id="PS50893"/>
    </source>
</evidence>
<dbReference type="InterPro" id="IPR003593">
    <property type="entry name" value="AAA+_ATPase"/>
</dbReference>
<dbReference type="GeneID" id="37111947"/>
<dbReference type="PROSITE" id="PS00211">
    <property type="entry name" value="ABC_TRANSPORTER_1"/>
    <property type="match status" value="2"/>
</dbReference>
<keyword evidence="7" id="KW-0067">ATP-binding</keyword>
<feature type="transmembrane region" description="Helical" evidence="11">
    <location>
        <begin position="492"/>
        <end position="511"/>
    </location>
</feature>
<dbReference type="OrthoDB" id="6500128at2759"/>